<keyword evidence="1" id="KW-0812">Transmembrane</keyword>
<feature type="transmembrane region" description="Helical" evidence="1">
    <location>
        <begin position="6"/>
        <end position="35"/>
    </location>
</feature>
<evidence type="ECO:0000313" key="2">
    <source>
        <dbReference type="EMBL" id="KPD23501.1"/>
    </source>
</evidence>
<keyword evidence="1" id="KW-1133">Transmembrane helix</keyword>
<dbReference type="AlphaFoldDB" id="A0A837NG83"/>
<evidence type="ECO:0000256" key="1">
    <source>
        <dbReference type="SAM" id="Phobius"/>
    </source>
</evidence>
<organism evidence="2 3">
    <name type="scientific">Idiomarina zobellii</name>
    <dbReference type="NCBI Taxonomy" id="86103"/>
    <lineage>
        <taxon>Bacteria</taxon>
        <taxon>Pseudomonadati</taxon>
        <taxon>Pseudomonadota</taxon>
        <taxon>Gammaproteobacteria</taxon>
        <taxon>Alteromonadales</taxon>
        <taxon>Idiomarinaceae</taxon>
        <taxon>Idiomarina</taxon>
    </lineage>
</organism>
<dbReference type="RefSeq" id="WP_053953856.1">
    <property type="nucleotide sequence ID" value="NZ_FNCB01000008.1"/>
</dbReference>
<evidence type="ECO:0000313" key="3">
    <source>
        <dbReference type="Proteomes" id="UP000053030"/>
    </source>
</evidence>
<protein>
    <submittedName>
        <fullName evidence="2">Uncharacterized protein</fullName>
    </submittedName>
</protein>
<sequence length="105" mass="11410">MSDKKTVWIIVIAVIAFLLFGDEIVALTASILGAAVELSVSLIVWLLVVGGIFFIVTSIFGSTLLGFCAAFIALVLSGISFFWPLLLCLFVLYLVFRKPRVSRAP</sequence>
<comment type="caution">
    <text evidence="2">The sequence shown here is derived from an EMBL/GenBank/DDBJ whole genome shotgun (WGS) entry which is preliminary data.</text>
</comment>
<accession>A0A837NG83</accession>
<feature type="transmembrane region" description="Helical" evidence="1">
    <location>
        <begin position="71"/>
        <end position="96"/>
    </location>
</feature>
<feature type="transmembrane region" description="Helical" evidence="1">
    <location>
        <begin position="42"/>
        <end position="65"/>
    </location>
</feature>
<dbReference type="EMBL" id="LHSG01000008">
    <property type="protein sequence ID" value="KPD23501.1"/>
    <property type="molecule type" value="Genomic_DNA"/>
</dbReference>
<dbReference type="OrthoDB" id="9959148at2"/>
<proteinExistence type="predicted"/>
<keyword evidence="1" id="KW-0472">Membrane</keyword>
<keyword evidence="3" id="KW-1185">Reference proteome</keyword>
<dbReference type="Proteomes" id="UP000053030">
    <property type="component" value="Unassembled WGS sequence"/>
</dbReference>
<name>A0A837NG83_9GAMM</name>
<gene>
    <name evidence="2" type="ORF">AFK76_08355</name>
</gene>
<reference evidence="2 3" key="1">
    <citation type="submission" date="2015-08" db="EMBL/GenBank/DDBJ databases">
        <title>Genome sequencing and assembly of the deep-sea bacterium Idiomarina zobellii.</title>
        <authorList>
            <person name="Mithoefer S.D."/>
            <person name="Rheaume B.A."/>
            <person name="MacLea K.S."/>
        </authorList>
    </citation>
    <scope>NUCLEOTIDE SEQUENCE [LARGE SCALE GENOMIC DNA]</scope>
    <source>
        <strain evidence="2 3">KMM 231</strain>
    </source>
</reference>